<protein>
    <submittedName>
        <fullName evidence="1">Uncharacterized protein</fullName>
    </submittedName>
</protein>
<proteinExistence type="predicted"/>
<sequence>MKKYRIKIAAVNETCIYDSGVKSINDYSIIYSDLPST</sequence>
<name>A0A819QSI7_9BILA</name>
<evidence type="ECO:0000313" key="1">
    <source>
        <dbReference type="EMBL" id="CAF4033457.1"/>
    </source>
</evidence>
<accession>A0A819QSI7</accession>
<dbReference type="Proteomes" id="UP000663836">
    <property type="component" value="Unassembled WGS sequence"/>
</dbReference>
<reference evidence="1" key="1">
    <citation type="submission" date="2021-02" db="EMBL/GenBank/DDBJ databases">
        <authorList>
            <person name="Nowell W R."/>
        </authorList>
    </citation>
    <scope>NUCLEOTIDE SEQUENCE</scope>
</reference>
<organism evidence="1 2">
    <name type="scientific">Rotaria sordida</name>
    <dbReference type="NCBI Taxonomy" id="392033"/>
    <lineage>
        <taxon>Eukaryota</taxon>
        <taxon>Metazoa</taxon>
        <taxon>Spiralia</taxon>
        <taxon>Gnathifera</taxon>
        <taxon>Rotifera</taxon>
        <taxon>Eurotatoria</taxon>
        <taxon>Bdelloidea</taxon>
        <taxon>Philodinida</taxon>
        <taxon>Philodinidae</taxon>
        <taxon>Rotaria</taxon>
    </lineage>
</organism>
<dbReference type="AlphaFoldDB" id="A0A819QSI7"/>
<feature type="non-terminal residue" evidence="1">
    <location>
        <position position="37"/>
    </location>
</feature>
<evidence type="ECO:0000313" key="2">
    <source>
        <dbReference type="Proteomes" id="UP000663836"/>
    </source>
</evidence>
<dbReference type="EMBL" id="CAJOBD010005513">
    <property type="protein sequence ID" value="CAF4033457.1"/>
    <property type="molecule type" value="Genomic_DNA"/>
</dbReference>
<comment type="caution">
    <text evidence="1">The sequence shown here is derived from an EMBL/GenBank/DDBJ whole genome shotgun (WGS) entry which is preliminary data.</text>
</comment>
<gene>
    <name evidence="1" type="ORF">JBS370_LOCUS28091</name>
</gene>